<evidence type="ECO:0000259" key="3">
    <source>
        <dbReference type="Pfam" id="PF13600"/>
    </source>
</evidence>
<reference evidence="4 5" key="1">
    <citation type="submission" date="2024-04" db="EMBL/GenBank/DDBJ databases">
        <title>WGS of bacteria from Torrens River.</title>
        <authorList>
            <person name="Wyrsch E.R."/>
            <person name="Drigo B."/>
        </authorList>
    </citation>
    <scope>NUCLEOTIDE SEQUENCE [LARGE SCALE GENOMIC DNA]</scope>
    <source>
        <strain evidence="4 5">TWI391</strain>
    </source>
</reference>
<accession>A0ABV0C0M7</accession>
<dbReference type="NCBIfam" id="TIGR02231">
    <property type="entry name" value="mucoidy inhibitor MuiA family protein"/>
    <property type="match status" value="1"/>
</dbReference>
<dbReference type="EMBL" id="JBDJNQ010000020">
    <property type="protein sequence ID" value="MEN5380579.1"/>
    <property type="molecule type" value="Genomic_DNA"/>
</dbReference>
<dbReference type="Proteomes" id="UP001409291">
    <property type="component" value="Unassembled WGS sequence"/>
</dbReference>
<dbReference type="Pfam" id="PF13598">
    <property type="entry name" value="DUF4139"/>
    <property type="match status" value="1"/>
</dbReference>
<dbReference type="PANTHER" id="PTHR31005">
    <property type="entry name" value="DUF4139 DOMAIN-CONTAINING PROTEIN"/>
    <property type="match status" value="1"/>
</dbReference>
<evidence type="ECO:0000256" key="1">
    <source>
        <dbReference type="SAM" id="Coils"/>
    </source>
</evidence>
<protein>
    <submittedName>
        <fullName evidence="4">DUF4139 domain-containing protein</fullName>
    </submittedName>
</protein>
<dbReference type="InterPro" id="IPR011935">
    <property type="entry name" value="CHP02231"/>
</dbReference>
<keyword evidence="1" id="KW-0175">Coiled coil</keyword>
<dbReference type="InterPro" id="IPR025554">
    <property type="entry name" value="DUF4140"/>
</dbReference>
<evidence type="ECO:0000313" key="4">
    <source>
        <dbReference type="EMBL" id="MEN5380579.1"/>
    </source>
</evidence>
<sequence length="536" mass="59198">MEITKISLTIGSIIISGSLFAQSPKIIKTVLKEVMLYTNAAELNHHATVNLPTGTSELVFTHVANGIDENSIQIGSSPNVTVMSVRSAVNYIGADVKSDAFVQAENLYKKEANALKAFENQKATEESILKLLENNQKIAGTNGSTTVAELAKMADYYKTKYLEVKSNITILEDKIVSQQDVVNRAKVQLEEVQGQTTGSGGQLIVQVINNQAGNQPFDITYTSSQASWNASYDLRSASTTAPLEIIYKANVTQETGIDWKQVNLTLSTGAPSQYGIAPTLVPWQLYYNQPTFPQALQNKASGLVLDEVVTISDKKNIRIRGTNGINVYTQQNENQLNTTFDITIPYDIASNGKPHSVSLKEYKHPANYNYVAIPRLDPSVYLMAELTDYEKLNLMPGIANVMFENMLVGKTFIDPNMSTDTLKMSMGRDKMISIKRDKVNDLSQTKILGGSKKQSLVYEITIKNNKKSSVTINLQDQIPISTDKSMEITVDDQDGAELTKETGILKWNVTVPAGASKKIRFGYSLKYPKDKQVNIY</sequence>
<evidence type="ECO:0000259" key="2">
    <source>
        <dbReference type="Pfam" id="PF13598"/>
    </source>
</evidence>
<dbReference type="Pfam" id="PF13600">
    <property type="entry name" value="DUF4140"/>
    <property type="match status" value="1"/>
</dbReference>
<dbReference type="InterPro" id="IPR037291">
    <property type="entry name" value="DUF4139"/>
</dbReference>
<dbReference type="RefSeq" id="WP_346583458.1">
    <property type="nucleotide sequence ID" value="NZ_JBDJLH010000009.1"/>
</dbReference>
<feature type="domain" description="DUF4140" evidence="3">
    <location>
        <begin position="34"/>
        <end position="131"/>
    </location>
</feature>
<comment type="caution">
    <text evidence="4">The sequence shown here is derived from an EMBL/GenBank/DDBJ whole genome shotgun (WGS) entry which is preliminary data.</text>
</comment>
<keyword evidence="5" id="KW-1185">Reference proteome</keyword>
<organism evidence="4 5">
    <name type="scientific">Sphingobacterium kitahiroshimense</name>
    <dbReference type="NCBI Taxonomy" id="470446"/>
    <lineage>
        <taxon>Bacteria</taxon>
        <taxon>Pseudomonadati</taxon>
        <taxon>Bacteroidota</taxon>
        <taxon>Sphingobacteriia</taxon>
        <taxon>Sphingobacteriales</taxon>
        <taxon>Sphingobacteriaceae</taxon>
        <taxon>Sphingobacterium</taxon>
    </lineage>
</organism>
<feature type="domain" description="DUF4139" evidence="2">
    <location>
        <begin position="218"/>
        <end position="529"/>
    </location>
</feature>
<feature type="coiled-coil region" evidence="1">
    <location>
        <begin position="101"/>
        <end position="135"/>
    </location>
</feature>
<name>A0ABV0C0M7_9SPHI</name>
<gene>
    <name evidence="4" type="ORF">ABE541_25185</name>
</gene>
<proteinExistence type="predicted"/>
<dbReference type="PANTHER" id="PTHR31005:SF8">
    <property type="entry name" value="DUF4139 DOMAIN-CONTAINING PROTEIN"/>
    <property type="match status" value="1"/>
</dbReference>
<evidence type="ECO:0000313" key="5">
    <source>
        <dbReference type="Proteomes" id="UP001409291"/>
    </source>
</evidence>